<dbReference type="PROSITE" id="PS50013">
    <property type="entry name" value="CHROMO_2"/>
    <property type="match status" value="2"/>
</dbReference>
<dbReference type="InterPro" id="IPR017984">
    <property type="entry name" value="Chromo_dom_subgr"/>
</dbReference>
<organism evidence="9 10">
    <name type="scientific">Sphaeramia orbicularis</name>
    <name type="common">orbiculate cardinalfish</name>
    <dbReference type="NCBI Taxonomy" id="375764"/>
    <lineage>
        <taxon>Eukaryota</taxon>
        <taxon>Metazoa</taxon>
        <taxon>Chordata</taxon>
        <taxon>Craniata</taxon>
        <taxon>Vertebrata</taxon>
        <taxon>Euteleostomi</taxon>
        <taxon>Actinopterygii</taxon>
        <taxon>Neopterygii</taxon>
        <taxon>Teleostei</taxon>
        <taxon>Neoteleostei</taxon>
        <taxon>Acanthomorphata</taxon>
        <taxon>Gobiaria</taxon>
        <taxon>Kurtiformes</taxon>
        <taxon>Apogonoidei</taxon>
        <taxon>Apogonidae</taxon>
        <taxon>Apogoninae</taxon>
        <taxon>Sphaeramia</taxon>
    </lineage>
</organism>
<dbReference type="SMART" id="SM00298">
    <property type="entry name" value="CHROMO"/>
    <property type="match status" value="2"/>
</dbReference>
<dbReference type="PRINTS" id="PR00504">
    <property type="entry name" value="CHROMODOMAIN"/>
</dbReference>
<keyword evidence="2" id="KW-1017">Isopeptide bond</keyword>
<evidence type="ECO:0000256" key="2">
    <source>
        <dbReference type="ARBA" id="ARBA00022499"/>
    </source>
</evidence>
<keyword evidence="3" id="KW-0597">Phosphoprotein</keyword>
<feature type="compositionally biased region" description="Basic and acidic residues" evidence="7">
    <location>
        <begin position="101"/>
        <end position="118"/>
    </location>
</feature>
<dbReference type="Pfam" id="PF00385">
    <property type="entry name" value="Chromo"/>
    <property type="match status" value="1"/>
</dbReference>
<keyword evidence="6" id="KW-0539">Nucleus</keyword>
<dbReference type="Gene3D" id="2.40.50.40">
    <property type="match status" value="2"/>
</dbReference>
<dbReference type="InterPro" id="IPR023780">
    <property type="entry name" value="Chromo_domain"/>
</dbReference>
<keyword evidence="5" id="KW-0832">Ubl conjugation</keyword>
<dbReference type="PROSITE" id="PS00598">
    <property type="entry name" value="CHROMO_1"/>
    <property type="match status" value="1"/>
</dbReference>
<dbReference type="InParanoid" id="A0A672YWH1"/>
<dbReference type="InterPro" id="IPR008251">
    <property type="entry name" value="Chromo_shadow_dom"/>
</dbReference>
<name>A0A672YWH1_9TELE</name>
<dbReference type="FunFam" id="2.40.50.40:FF:000009">
    <property type="entry name" value="chromobox protein homolog 1"/>
    <property type="match status" value="1"/>
</dbReference>
<evidence type="ECO:0000259" key="8">
    <source>
        <dbReference type="PROSITE" id="PS50013"/>
    </source>
</evidence>
<evidence type="ECO:0000256" key="5">
    <source>
        <dbReference type="ARBA" id="ARBA00022843"/>
    </source>
</evidence>
<keyword evidence="10" id="KW-1185">Reference proteome</keyword>
<dbReference type="FunFam" id="2.40.50.40:FF:000007">
    <property type="entry name" value="Chromobox protein homolog 1"/>
    <property type="match status" value="1"/>
</dbReference>
<dbReference type="Proteomes" id="UP000472271">
    <property type="component" value="Chromosome 8"/>
</dbReference>
<dbReference type="InterPro" id="IPR000953">
    <property type="entry name" value="Chromo/chromo_shadow_dom"/>
</dbReference>
<dbReference type="CDD" id="cd18654">
    <property type="entry name" value="CSD_HP1beta_Cbx1"/>
    <property type="match status" value="1"/>
</dbReference>
<sequence length="217" mass="24112">MATVAGKKAKKAEEEEQPAAAATTATAEGPAAAAATGGPAAAAAAEEEEEEEYVVEKVLDRRVVKGKAEFLLKWKGFSDEDNTWEPEDNLDCPDLIAEYMQKHKEKEEKKKEGKRKAASEASGDSEERGSKRKKEEGEKARGFGRGLQPERIIGATDSSGELMFLMKWKNSDEADLVPAKEANIKCPQVVISFYEERLTWHSYPTEEEEKKEEEKKD</sequence>
<dbReference type="PANTHER" id="PTHR22812">
    <property type="entry name" value="CHROMOBOX PROTEIN"/>
    <property type="match status" value="1"/>
</dbReference>
<dbReference type="InterPro" id="IPR051219">
    <property type="entry name" value="Heterochromatin_chromo-domain"/>
</dbReference>
<feature type="domain" description="Chromo" evidence="8">
    <location>
        <begin position="147"/>
        <end position="205"/>
    </location>
</feature>
<feature type="domain" description="Chromo" evidence="8">
    <location>
        <begin position="53"/>
        <end position="111"/>
    </location>
</feature>
<evidence type="ECO:0000313" key="10">
    <source>
        <dbReference type="Proteomes" id="UP000472271"/>
    </source>
</evidence>
<dbReference type="Pfam" id="PF01393">
    <property type="entry name" value="Chromo_shadow"/>
    <property type="match status" value="1"/>
</dbReference>
<accession>A0A672YWH1</accession>
<evidence type="ECO:0000256" key="4">
    <source>
        <dbReference type="ARBA" id="ARBA00022737"/>
    </source>
</evidence>
<proteinExistence type="predicted"/>
<evidence type="ECO:0000256" key="7">
    <source>
        <dbReference type="SAM" id="MobiDB-lite"/>
    </source>
</evidence>
<comment type="subcellular location">
    <subcellularLocation>
        <location evidence="1">Nucleus</location>
    </subcellularLocation>
</comment>
<gene>
    <name evidence="9" type="primary">cbx1a</name>
</gene>
<evidence type="ECO:0000256" key="1">
    <source>
        <dbReference type="ARBA" id="ARBA00004123"/>
    </source>
</evidence>
<feature type="compositionally biased region" description="Low complexity" evidence="7">
    <location>
        <begin position="18"/>
        <end position="44"/>
    </location>
</feature>
<dbReference type="OrthoDB" id="433924at2759"/>
<feature type="compositionally biased region" description="Basic and acidic residues" evidence="7">
    <location>
        <begin position="125"/>
        <end position="141"/>
    </location>
</feature>
<dbReference type="GO" id="GO:0000792">
    <property type="term" value="C:heterochromatin"/>
    <property type="evidence" value="ECO:0007669"/>
    <property type="project" value="UniProtKB-ARBA"/>
</dbReference>
<dbReference type="InterPro" id="IPR023779">
    <property type="entry name" value="Chromodomain_CS"/>
</dbReference>
<feature type="region of interest" description="Disordered" evidence="7">
    <location>
        <begin position="101"/>
        <end position="152"/>
    </location>
</feature>
<dbReference type="GO" id="GO:0005634">
    <property type="term" value="C:nucleus"/>
    <property type="evidence" value="ECO:0007669"/>
    <property type="project" value="UniProtKB-SubCell"/>
</dbReference>
<evidence type="ECO:0000256" key="3">
    <source>
        <dbReference type="ARBA" id="ARBA00022553"/>
    </source>
</evidence>
<keyword evidence="4" id="KW-0677">Repeat</keyword>
<reference evidence="9" key="2">
    <citation type="submission" date="2025-08" db="UniProtKB">
        <authorList>
            <consortium name="Ensembl"/>
        </authorList>
    </citation>
    <scope>IDENTIFICATION</scope>
</reference>
<dbReference type="SMART" id="SM00300">
    <property type="entry name" value="ChSh"/>
    <property type="match status" value="1"/>
</dbReference>
<feature type="region of interest" description="Disordered" evidence="7">
    <location>
        <begin position="1"/>
        <end position="54"/>
    </location>
</feature>
<protein>
    <submittedName>
        <fullName evidence="9">Chromobox protein homolog 1-like</fullName>
    </submittedName>
</protein>
<dbReference type="AlphaFoldDB" id="A0A672YWH1"/>
<dbReference type="SUPFAM" id="SSF54160">
    <property type="entry name" value="Chromo domain-like"/>
    <property type="match status" value="2"/>
</dbReference>
<evidence type="ECO:0000313" key="9">
    <source>
        <dbReference type="Ensembl" id="ENSSORP00005008899.1"/>
    </source>
</evidence>
<dbReference type="Ensembl" id="ENSSORT00005009201.1">
    <property type="protein sequence ID" value="ENSSORP00005008899.1"/>
    <property type="gene ID" value="ENSSORG00005004907.1"/>
</dbReference>
<evidence type="ECO:0000256" key="6">
    <source>
        <dbReference type="ARBA" id="ARBA00023242"/>
    </source>
</evidence>
<reference evidence="9" key="1">
    <citation type="submission" date="2019-06" db="EMBL/GenBank/DDBJ databases">
        <authorList>
            <consortium name="Wellcome Sanger Institute Data Sharing"/>
        </authorList>
    </citation>
    <scope>NUCLEOTIDE SEQUENCE [LARGE SCALE GENOMIC DNA]</scope>
</reference>
<reference evidence="9" key="3">
    <citation type="submission" date="2025-09" db="UniProtKB">
        <authorList>
            <consortium name="Ensembl"/>
        </authorList>
    </citation>
    <scope>IDENTIFICATION</scope>
</reference>
<dbReference type="InterPro" id="IPR016197">
    <property type="entry name" value="Chromo-like_dom_sf"/>
</dbReference>
<dbReference type="CDD" id="cd18650">
    <property type="entry name" value="CD_HP1beta_Cbx1"/>
    <property type="match status" value="1"/>
</dbReference>